<evidence type="ECO:0000313" key="1">
    <source>
        <dbReference type="EMBL" id="CAI2173890.1"/>
    </source>
</evidence>
<comment type="caution">
    <text evidence="1">The sequence shown here is derived from an EMBL/GenBank/DDBJ whole genome shotgun (WGS) entry which is preliminary data.</text>
</comment>
<dbReference type="EMBL" id="CAMKVN010001129">
    <property type="protein sequence ID" value="CAI2173890.1"/>
    <property type="molecule type" value="Genomic_DNA"/>
</dbReference>
<accession>A0A9W4SLJ7</accession>
<reference evidence="1" key="1">
    <citation type="submission" date="2022-08" db="EMBL/GenBank/DDBJ databases">
        <authorList>
            <person name="Kallberg Y."/>
            <person name="Tangrot J."/>
            <person name="Rosling A."/>
        </authorList>
    </citation>
    <scope>NUCLEOTIDE SEQUENCE</scope>
    <source>
        <strain evidence="1">Wild A</strain>
    </source>
</reference>
<gene>
    <name evidence="1" type="ORF">FWILDA_LOCUS6314</name>
</gene>
<dbReference type="AlphaFoldDB" id="A0A9W4SLJ7"/>
<keyword evidence="2" id="KW-1185">Reference proteome</keyword>
<organism evidence="1 2">
    <name type="scientific">Funneliformis geosporum</name>
    <dbReference type="NCBI Taxonomy" id="1117311"/>
    <lineage>
        <taxon>Eukaryota</taxon>
        <taxon>Fungi</taxon>
        <taxon>Fungi incertae sedis</taxon>
        <taxon>Mucoromycota</taxon>
        <taxon>Glomeromycotina</taxon>
        <taxon>Glomeromycetes</taxon>
        <taxon>Glomerales</taxon>
        <taxon>Glomeraceae</taxon>
        <taxon>Funneliformis</taxon>
    </lineage>
</organism>
<dbReference type="OrthoDB" id="10409123at2759"/>
<evidence type="ECO:0000313" key="2">
    <source>
        <dbReference type="Proteomes" id="UP001153678"/>
    </source>
</evidence>
<sequence length="81" mass="8589">MIIFSNFVFSAPAKIKNSESLMRRQTSCVAIASGETVCRIEQAVCEGTNNVECGNGRCCQQGQICMADDVCAICTSEGCVG</sequence>
<proteinExistence type="predicted"/>
<name>A0A9W4SLJ7_9GLOM</name>
<dbReference type="Proteomes" id="UP001153678">
    <property type="component" value="Unassembled WGS sequence"/>
</dbReference>
<protein>
    <submittedName>
        <fullName evidence="1">12942_t:CDS:1</fullName>
    </submittedName>
</protein>